<dbReference type="AlphaFoldDB" id="A0A2W1N451"/>
<keyword evidence="2" id="KW-1185">Reference proteome</keyword>
<evidence type="ECO:0000313" key="2">
    <source>
        <dbReference type="Proteomes" id="UP000249248"/>
    </source>
</evidence>
<name>A0A2W1N451_9FLAO</name>
<reference evidence="1 2" key="1">
    <citation type="submission" date="2018-06" db="EMBL/GenBank/DDBJ databases">
        <title>The draft genome sequence of Crocinitomix sp. SM1701.</title>
        <authorList>
            <person name="Zhang X."/>
        </authorList>
    </citation>
    <scope>NUCLEOTIDE SEQUENCE [LARGE SCALE GENOMIC DNA]</scope>
    <source>
        <strain evidence="1 2">SM1701</strain>
    </source>
</reference>
<dbReference type="Proteomes" id="UP000249248">
    <property type="component" value="Unassembled WGS sequence"/>
</dbReference>
<dbReference type="EMBL" id="QKSB01000001">
    <property type="protein sequence ID" value="PZE18624.1"/>
    <property type="molecule type" value="Genomic_DNA"/>
</dbReference>
<evidence type="ECO:0000313" key="1">
    <source>
        <dbReference type="EMBL" id="PZE18624.1"/>
    </source>
</evidence>
<gene>
    <name evidence="1" type="ORF">DNU06_01985</name>
</gene>
<accession>A0A2W1N451</accession>
<dbReference type="RefSeq" id="WP_111061525.1">
    <property type="nucleotide sequence ID" value="NZ_JBHUCU010000007.1"/>
</dbReference>
<protein>
    <submittedName>
        <fullName evidence="1">Uncharacterized protein</fullName>
    </submittedName>
</protein>
<proteinExistence type="predicted"/>
<comment type="caution">
    <text evidence="1">The sequence shown here is derived from an EMBL/GenBank/DDBJ whole genome shotgun (WGS) entry which is preliminary data.</text>
</comment>
<organism evidence="1 2">
    <name type="scientific">Putridiphycobacter roseus</name>
    <dbReference type="NCBI Taxonomy" id="2219161"/>
    <lineage>
        <taxon>Bacteria</taxon>
        <taxon>Pseudomonadati</taxon>
        <taxon>Bacteroidota</taxon>
        <taxon>Flavobacteriia</taxon>
        <taxon>Flavobacteriales</taxon>
        <taxon>Crocinitomicaceae</taxon>
        <taxon>Putridiphycobacter</taxon>
    </lineage>
</organism>
<sequence>MKSYLNYYLLFLLFLPFNGWTQTEIAANKLLLSSRFNINQYFTVLHPDSAQLAPANYKVRYDRPKAPFFLYFTMDENQKVASPILVKNDKDEIMGRLHLENNQIIRTEKFDNKTNQLLHTAYKVRDTVFTINYNIYGNIKSEYRKLNEETFYSKNCSFDEQDSIVNCQIEDKVLGVKQRYIKGVLSEEEITKNLEVNIQSKRTYYSALGEIEKVVFKYKDGKLKVVKKDGSFEMIQVLSGGENVEVYDKMGKLVKSLFLAYPSME</sequence>